<dbReference type="InParanoid" id="O16657"/>
<evidence type="ECO:0000313" key="2">
    <source>
        <dbReference type="EMBL" id="CCD62820.1"/>
    </source>
</evidence>
<feature type="compositionally biased region" description="Acidic residues" evidence="1">
    <location>
        <begin position="138"/>
        <end position="148"/>
    </location>
</feature>
<dbReference type="PIR" id="T32029">
    <property type="entry name" value="T32029"/>
</dbReference>
<feature type="compositionally biased region" description="Basic and acidic residues" evidence="1">
    <location>
        <begin position="41"/>
        <end position="60"/>
    </location>
</feature>
<dbReference type="RefSeq" id="NP_493722.1">
    <property type="nucleotide sequence ID" value="NM_061321.6"/>
</dbReference>
<evidence type="ECO:0000313" key="3">
    <source>
        <dbReference type="Proteomes" id="UP000001940"/>
    </source>
</evidence>
<gene>
    <name evidence="2 4" type="ORF">C03H5.3</name>
    <name evidence="2" type="ORF">CELE_C03H5.3</name>
</gene>
<dbReference type="FunCoup" id="O16657">
    <property type="interactions" value="1005"/>
</dbReference>
<dbReference type="HOGENOM" id="CLU_060181_0_0_1"/>
<dbReference type="AlphaFoldDB" id="O16657"/>
<evidence type="ECO:0007829" key="5">
    <source>
        <dbReference type="PeptideAtlas" id="O16657"/>
    </source>
</evidence>
<keyword evidence="3" id="KW-1185">Reference proteome</keyword>
<sequence>MVSLRSGKRVSRPSPSTPLEKPAETSTNPMETPKRAVKGQKTVEEKEKLPISLRKSERLAKNSGENSSAEIAEEHKEIVAPSQENSVDDDAESTQLSVDVFADPSDFEDDDDEVVPETDYEDNNEEPKNDQNPVEIPDNSDSDDDEPMEISSKNPVTSIENPENSDSDDDEPMEATSKAPEMSVAEPKSIIEKLLEKKAEKSAKLAAKKLKKRSKKKEAKKISDGVFQVKMKKSKAKFNVVTLKAGVQNILEPQINFREELLKSRTAGTRLADTEKFLQRGKWVSKR</sequence>
<protein>
    <submittedName>
        <fullName evidence="2">SRF-dependent transcription regulation-associated protein</fullName>
    </submittedName>
</protein>
<keyword evidence="5" id="KW-1267">Proteomics identification</keyword>
<dbReference type="SMR" id="O16657"/>
<dbReference type="eggNOG" id="ENOG502THXZ">
    <property type="taxonomic scope" value="Eukaryota"/>
</dbReference>
<dbReference type="AGR" id="WB:WBGene00015405"/>
<accession>O16657</accession>
<dbReference type="EMBL" id="BX284602">
    <property type="protein sequence ID" value="CCD62820.1"/>
    <property type="molecule type" value="Genomic_DNA"/>
</dbReference>
<dbReference type="STRING" id="6239.C03H5.3a.1"/>
<proteinExistence type="evidence at protein level"/>
<dbReference type="OrthoDB" id="5872501at2759"/>
<organism evidence="2 3">
    <name type="scientific">Caenorhabditis elegans</name>
    <dbReference type="NCBI Taxonomy" id="6239"/>
    <lineage>
        <taxon>Eukaryota</taxon>
        <taxon>Metazoa</taxon>
        <taxon>Ecdysozoa</taxon>
        <taxon>Nematoda</taxon>
        <taxon>Chromadorea</taxon>
        <taxon>Rhabditida</taxon>
        <taxon>Rhabditina</taxon>
        <taxon>Rhabditomorpha</taxon>
        <taxon>Rhabditoidea</taxon>
        <taxon>Rhabditidae</taxon>
        <taxon>Peloderinae</taxon>
        <taxon>Caenorhabditis</taxon>
    </lineage>
</organism>
<dbReference type="ExpressionAtlas" id="O16657">
    <property type="expression patterns" value="baseline and differential"/>
</dbReference>
<dbReference type="PaxDb" id="6239-C03H5.3"/>
<reference evidence="2 3" key="1">
    <citation type="journal article" date="1998" name="Science">
        <title>Genome sequence of the nematode C. elegans: a platform for investigating biology.</title>
        <authorList>
            <consortium name="The C. elegans sequencing consortium"/>
            <person name="Sulson J.E."/>
            <person name="Waterston R."/>
        </authorList>
    </citation>
    <scope>NUCLEOTIDE SEQUENCE [LARGE SCALE GENOMIC DNA]</scope>
    <source>
        <strain evidence="2 3">Bristol N2</strain>
    </source>
</reference>
<feature type="compositionally biased region" description="Acidic residues" evidence="1">
    <location>
        <begin position="105"/>
        <end position="124"/>
    </location>
</feature>
<name>O16657_CAEEL</name>
<feature type="compositionally biased region" description="Acidic residues" evidence="1">
    <location>
        <begin position="163"/>
        <end position="173"/>
    </location>
</feature>
<dbReference type="Bgee" id="WBGene00015405">
    <property type="expression patterns" value="Expressed in germ line (C elegans) and 4 other cell types or tissues"/>
</dbReference>
<dbReference type="CTD" id="173427"/>
<evidence type="ECO:0000313" key="4">
    <source>
        <dbReference type="WormBase" id="C03H5.3a"/>
    </source>
</evidence>
<dbReference type="PeptideAtlas" id="O16657"/>
<evidence type="ECO:0000256" key="1">
    <source>
        <dbReference type="SAM" id="MobiDB-lite"/>
    </source>
</evidence>
<dbReference type="UCSC" id="C03H5.3">
    <property type="organism name" value="c. elegans"/>
</dbReference>
<dbReference type="Proteomes" id="UP000001940">
    <property type="component" value="Chromosome II"/>
</dbReference>
<dbReference type="WormBase" id="C03H5.3a">
    <property type="protein sequence ID" value="CE07896"/>
    <property type="gene ID" value="WBGene00015405"/>
</dbReference>
<dbReference type="GeneID" id="173427"/>
<feature type="region of interest" description="Disordered" evidence="1">
    <location>
        <begin position="1"/>
        <end position="189"/>
    </location>
</feature>
<feature type="compositionally biased region" description="Basic residues" evidence="1">
    <location>
        <begin position="1"/>
        <end position="11"/>
    </location>
</feature>